<gene>
    <name evidence="4" type="ORF">NSA58_13515</name>
</gene>
<evidence type="ECO:0000259" key="2">
    <source>
        <dbReference type="Pfam" id="PF08401"/>
    </source>
</evidence>
<evidence type="ECO:0000259" key="3">
    <source>
        <dbReference type="Pfam" id="PF18840"/>
    </source>
</evidence>
<dbReference type="Pfam" id="PF18840">
    <property type="entry name" value="LPD25"/>
    <property type="match status" value="1"/>
</dbReference>
<evidence type="ECO:0000313" key="5">
    <source>
        <dbReference type="Proteomes" id="UP001140817"/>
    </source>
</evidence>
<protein>
    <submittedName>
        <fullName evidence="4">ImmA/IrrE family metallo-endopeptidase</fullName>
    </submittedName>
</protein>
<dbReference type="Pfam" id="PF08401">
    <property type="entry name" value="ArdcN"/>
    <property type="match status" value="1"/>
</dbReference>
<accession>A0A9X2MCV7</accession>
<sequence>MSIKMNSDLLDKAVDDVVSTVNFLCKNDLSHLELTTKLDALNDKMEDLKTLVVYSDDDKFTNTICAMQIITNNFNNEILKTFGRTFSSDFRERQLSFLMNTATSFDINIVEVDGIDSTSNSKELIDREYKNKVYKTKEKYKKETAKETVDDIIKATNEKLNSYFESEKDLKEYLSYMAKFHKYSIGNCSKIEEQFSGAVAVGSFKFWKDNGFTVNKGEKGIQILVPTPVKNFYDEEGNIKSLYHATKEQKEKLKNGLLKEGPTTMRYKKGYVFDVSQTNATTDDLPRLFPNKWLDGEVKDYDKMYKSLENVAHSIGVDIIAPKSELGVSKGVSYTLSKEVALNPRNSQLQNVKTLLHELAHAKLHTATTSNQYSKAEKEFQAEMVAYSVCSYFGIDTSEYSLSYLNHYSKNTDIKEKKKLLKEIKDTSQEFIEIIENTLSNNLKIENTTDKNNNTLSDNEVSVADKVDNTIYTRFVWSESEEIDDGSVYKFEVANEILETLTKIHHVKCIEGYYKTKFELYFDKECTDKFYTGRFDIGDGYANNLKEHIYKFVTEESINI</sequence>
<dbReference type="Pfam" id="PF06114">
    <property type="entry name" value="Peptidase_M78"/>
    <property type="match status" value="1"/>
</dbReference>
<dbReference type="EMBL" id="JANKBY010000194">
    <property type="protein sequence ID" value="MCR1823808.1"/>
    <property type="molecule type" value="Genomic_DNA"/>
</dbReference>
<comment type="caution">
    <text evidence="4">The sequence shown here is derived from an EMBL/GenBank/DDBJ whole genome shotgun (WGS) entry which is preliminary data.</text>
</comment>
<name>A0A9X2MCV7_9FIRM</name>
<dbReference type="RefSeq" id="WP_257560566.1">
    <property type="nucleotide sequence ID" value="NZ_JANKBY010000194.1"/>
</dbReference>
<dbReference type="AlphaFoldDB" id="A0A9X2MCV7"/>
<proteinExistence type="predicted"/>
<dbReference type="InterPro" id="IPR013610">
    <property type="entry name" value="ArdC_N"/>
</dbReference>
<reference evidence="4" key="1">
    <citation type="submission" date="2022-07" db="EMBL/GenBank/DDBJ databases">
        <title>Enhanced cultured diversity of the mouse gut microbiota enables custom-made synthetic communities.</title>
        <authorList>
            <person name="Afrizal A."/>
        </authorList>
    </citation>
    <scope>NUCLEOTIDE SEQUENCE</scope>
    <source>
        <strain evidence="4">DSM 29186</strain>
    </source>
</reference>
<dbReference type="InterPro" id="IPR010359">
    <property type="entry name" value="IrrE_HExxH"/>
</dbReference>
<feature type="domain" description="IrrE N-terminal-like" evidence="1">
    <location>
        <begin position="314"/>
        <end position="389"/>
    </location>
</feature>
<evidence type="ECO:0000259" key="1">
    <source>
        <dbReference type="Pfam" id="PF06114"/>
    </source>
</evidence>
<keyword evidence="5" id="KW-1185">Reference proteome</keyword>
<dbReference type="GO" id="GO:0003697">
    <property type="term" value="F:single-stranded DNA binding"/>
    <property type="evidence" value="ECO:0007669"/>
    <property type="project" value="InterPro"/>
</dbReference>
<dbReference type="Proteomes" id="UP001140817">
    <property type="component" value="Unassembled WGS sequence"/>
</dbReference>
<evidence type="ECO:0000313" key="4">
    <source>
        <dbReference type="EMBL" id="MCR1823808.1"/>
    </source>
</evidence>
<feature type="domain" description="N-terminal" evidence="2">
    <location>
        <begin position="144"/>
        <end position="250"/>
    </location>
</feature>
<feature type="domain" description="Large polyvalent protein associated" evidence="3">
    <location>
        <begin position="471"/>
        <end position="553"/>
    </location>
</feature>
<organism evidence="4 5">
    <name type="scientific">Terrisporobacter muris</name>
    <dbReference type="NCBI Taxonomy" id="2963284"/>
    <lineage>
        <taxon>Bacteria</taxon>
        <taxon>Bacillati</taxon>
        <taxon>Bacillota</taxon>
        <taxon>Clostridia</taxon>
        <taxon>Peptostreptococcales</taxon>
        <taxon>Peptostreptococcaceae</taxon>
        <taxon>Terrisporobacter</taxon>
    </lineage>
</organism>
<dbReference type="InterPro" id="IPR041045">
    <property type="entry name" value="LPD25"/>
</dbReference>